<keyword evidence="1" id="KW-0378">Hydrolase</keyword>
<accession>A0ABQ6VGN9</accession>
<dbReference type="Pfam" id="PF13344">
    <property type="entry name" value="Hydrolase_6"/>
    <property type="match status" value="1"/>
</dbReference>
<comment type="caution">
    <text evidence="1">The sequence shown here is derived from an EMBL/GenBank/DDBJ whole genome shotgun (WGS) entry which is preliminary data.</text>
</comment>
<organism evidence="1 2">
    <name type="scientific">Corynebacterium zhongnanshanii</name>
    <dbReference type="NCBI Taxonomy" id="2768834"/>
    <lineage>
        <taxon>Bacteria</taxon>
        <taxon>Bacillati</taxon>
        <taxon>Actinomycetota</taxon>
        <taxon>Actinomycetes</taxon>
        <taxon>Mycobacteriales</taxon>
        <taxon>Corynebacteriaceae</taxon>
        <taxon>Corynebacterium</taxon>
    </lineage>
</organism>
<protein>
    <submittedName>
        <fullName evidence="1">HAD-IIA family hydrolase</fullName>
    </submittedName>
</protein>
<dbReference type="PANTHER" id="PTHR19288">
    <property type="entry name" value="4-NITROPHENYLPHOSPHATASE-RELATED"/>
    <property type="match status" value="1"/>
</dbReference>
<dbReference type="SUPFAM" id="SSF56784">
    <property type="entry name" value="HAD-like"/>
    <property type="match status" value="1"/>
</dbReference>
<dbReference type="Pfam" id="PF13242">
    <property type="entry name" value="Hydrolase_like"/>
    <property type="match status" value="1"/>
</dbReference>
<dbReference type="InterPro" id="IPR036412">
    <property type="entry name" value="HAD-like_sf"/>
</dbReference>
<sequence length="358" mass="37098">MPAHPLLKDYDALLVDLDGTVFEGGRPIDGAAEGLAEHAARNRVMYVTNNASRSPEQVAEHLTRLGFPTEPNFVLTSAMAAVDLAVAHVRAEGIDTPTAYVIGAESFRELARTAGLGVVDNADGNPDVVLHGHSPDNGWATLSEGALAIRRGATYIASNLDTTLPSERGLLVGNGSMVAAVVSATGVAPQSAGKPEPAMFVNAQERLGSVRPLAVGDRLDTDIAGGNAAGIDTLCTLTGISGHWDVLKAPVSQRPTHIVGSLRDHLDGWSAEQESLVDGTHRIVIASGEVPDESVSGGDALDDRAVALMAAEAVAVAAPYVWSLLDSGVPWEAITCVPATTNGVDPDAFAEAAVSVWR</sequence>
<dbReference type="Gene3D" id="3.40.50.1000">
    <property type="entry name" value="HAD superfamily/HAD-like"/>
    <property type="match status" value="2"/>
</dbReference>
<gene>
    <name evidence="1" type="ORF">F8377_05610</name>
</gene>
<dbReference type="NCBIfam" id="TIGR01460">
    <property type="entry name" value="HAD-SF-IIA"/>
    <property type="match status" value="1"/>
</dbReference>
<dbReference type="EMBL" id="WBZJ01000001">
    <property type="protein sequence ID" value="KAB3523575.1"/>
    <property type="molecule type" value="Genomic_DNA"/>
</dbReference>
<proteinExistence type="predicted"/>
<dbReference type="InterPro" id="IPR023214">
    <property type="entry name" value="HAD_sf"/>
</dbReference>
<dbReference type="GO" id="GO:0016787">
    <property type="term" value="F:hydrolase activity"/>
    <property type="evidence" value="ECO:0007669"/>
    <property type="project" value="UniProtKB-KW"/>
</dbReference>
<dbReference type="RefSeq" id="WP_151844223.1">
    <property type="nucleotide sequence ID" value="NZ_WBZJ01000001.1"/>
</dbReference>
<dbReference type="Proteomes" id="UP000436181">
    <property type="component" value="Unassembled WGS sequence"/>
</dbReference>
<reference evidence="1 2" key="1">
    <citation type="submission" date="2019-10" db="EMBL/GenBank/DDBJ databases">
        <title>Corynebacterium sp novel species isolated from the respiratory tract of Marmot.</title>
        <authorList>
            <person name="Zhang G."/>
        </authorList>
    </citation>
    <scope>NUCLEOTIDE SEQUENCE [LARGE SCALE GENOMIC DNA]</scope>
    <source>
        <strain evidence="1 2">336</strain>
    </source>
</reference>
<dbReference type="PANTHER" id="PTHR19288:SF95">
    <property type="entry name" value="D-GLYCEROL 3-PHOSPHATE PHOSPHATASE"/>
    <property type="match status" value="1"/>
</dbReference>
<keyword evidence="2" id="KW-1185">Reference proteome</keyword>
<evidence type="ECO:0000313" key="2">
    <source>
        <dbReference type="Proteomes" id="UP000436181"/>
    </source>
</evidence>
<evidence type="ECO:0000313" key="1">
    <source>
        <dbReference type="EMBL" id="KAB3523575.1"/>
    </source>
</evidence>
<dbReference type="InterPro" id="IPR006357">
    <property type="entry name" value="HAD-SF_hydro_IIA"/>
</dbReference>
<name>A0ABQ6VGN9_9CORY</name>